<protein>
    <submittedName>
        <fullName evidence="7">Na+/H+ antiporter subunit E</fullName>
    </submittedName>
</protein>
<comment type="similarity">
    <text evidence="2">Belongs to the CPA3 antiporters (TC 2.A.63) subunit E family.</text>
</comment>
<dbReference type="PANTHER" id="PTHR34584:SF1">
    <property type="entry name" value="NA(+)_H(+) ANTIPORTER SUBUNIT E1"/>
    <property type="match status" value="1"/>
</dbReference>
<evidence type="ECO:0000256" key="6">
    <source>
        <dbReference type="ARBA" id="ARBA00023136"/>
    </source>
</evidence>
<proteinExistence type="inferred from homology"/>
<evidence type="ECO:0000256" key="4">
    <source>
        <dbReference type="ARBA" id="ARBA00022692"/>
    </source>
</evidence>
<dbReference type="Pfam" id="PF01899">
    <property type="entry name" value="MNHE"/>
    <property type="match status" value="1"/>
</dbReference>
<keyword evidence="3" id="KW-1003">Cell membrane</keyword>
<dbReference type="GO" id="GO:0008324">
    <property type="term" value="F:monoatomic cation transmembrane transporter activity"/>
    <property type="evidence" value="ECO:0007669"/>
    <property type="project" value="InterPro"/>
</dbReference>
<dbReference type="AlphaFoldDB" id="A0A933L578"/>
<dbReference type="GO" id="GO:0005886">
    <property type="term" value="C:plasma membrane"/>
    <property type="evidence" value="ECO:0007669"/>
    <property type="project" value="UniProtKB-SubCell"/>
</dbReference>
<evidence type="ECO:0000313" key="8">
    <source>
        <dbReference type="Proteomes" id="UP000782610"/>
    </source>
</evidence>
<keyword evidence="6" id="KW-0472">Membrane</keyword>
<organism evidence="7 8">
    <name type="scientific">Devosia nanyangense</name>
    <dbReference type="NCBI Taxonomy" id="1228055"/>
    <lineage>
        <taxon>Bacteria</taxon>
        <taxon>Pseudomonadati</taxon>
        <taxon>Pseudomonadota</taxon>
        <taxon>Alphaproteobacteria</taxon>
        <taxon>Hyphomicrobiales</taxon>
        <taxon>Devosiaceae</taxon>
        <taxon>Devosia</taxon>
    </lineage>
</organism>
<evidence type="ECO:0000313" key="7">
    <source>
        <dbReference type="EMBL" id="MBI4923866.1"/>
    </source>
</evidence>
<dbReference type="EMBL" id="JACRAF010000064">
    <property type="protein sequence ID" value="MBI4923866.1"/>
    <property type="molecule type" value="Genomic_DNA"/>
</dbReference>
<evidence type="ECO:0000256" key="2">
    <source>
        <dbReference type="ARBA" id="ARBA00006228"/>
    </source>
</evidence>
<evidence type="ECO:0000256" key="3">
    <source>
        <dbReference type="ARBA" id="ARBA00022475"/>
    </source>
</evidence>
<accession>A0A933L578</accession>
<comment type="caution">
    <text evidence="7">The sequence shown here is derived from an EMBL/GenBank/DDBJ whole genome shotgun (WGS) entry which is preliminary data.</text>
</comment>
<keyword evidence="4" id="KW-0812">Transmembrane</keyword>
<sequence length="106" mass="11792">MILKWLSLFAFFLKELVVSTLKVAWLVVQPRPRLRPGIVAFPLTVTTDAQITLLANMITLTPGTLSLDVSDDRKTLYIHAIDIESREALIGSIAAGFETKVLEVLR</sequence>
<dbReference type="PANTHER" id="PTHR34584">
    <property type="entry name" value="NA(+)/H(+) ANTIPORTER SUBUNIT E1"/>
    <property type="match status" value="1"/>
</dbReference>
<evidence type="ECO:0000256" key="1">
    <source>
        <dbReference type="ARBA" id="ARBA00004651"/>
    </source>
</evidence>
<comment type="subcellular location">
    <subcellularLocation>
        <location evidence="1">Cell membrane</location>
        <topology evidence="1">Multi-pass membrane protein</topology>
    </subcellularLocation>
</comment>
<dbReference type="InterPro" id="IPR002758">
    <property type="entry name" value="Cation_antiport_E"/>
</dbReference>
<name>A0A933L578_9HYPH</name>
<gene>
    <name evidence="7" type="ORF">HY834_19200</name>
</gene>
<dbReference type="Proteomes" id="UP000782610">
    <property type="component" value="Unassembled WGS sequence"/>
</dbReference>
<evidence type="ECO:0000256" key="5">
    <source>
        <dbReference type="ARBA" id="ARBA00022989"/>
    </source>
</evidence>
<reference evidence="7" key="1">
    <citation type="submission" date="2020-07" db="EMBL/GenBank/DDBJ databases">
        <title>Huge and variable diversity of episymbiotic CPR bacteria and DPANN archaea in groundwater ecosystems.</title>
        <authorList>
            <person name="He C.Y."/>
            <person name="Keren R."/>
            <person name="Whittaker M."/>
            <person name="Farag I.F."/>
            <person name="Doudna J."/>
            <person name="Cate J.H.D."/>
            <person name="Banfield J.F."/>
        </authorList>
    </citation>
    <scope>NUCLEOTIDE SEQUENCE</scope>
    <source>
        <strain evidence="7">NC_groundwater_1586_Pr3_B-0.1um_66_15</strain>
    </source>
</reference>
<keyword evidence="5" id="KW-1133">Transmembrane helix</keyword>